<dbReference type="InterPro" id="IPR000788">
    <property type="entry name" value="RNR_lg_C"/>
</dbReference>
<dbReference type="GO" id="GO:0009263">
    <property type="term" value="P:deoxyribonucleotide biosynthetic process"/>
    <property type="evidence" value="ECO:0007669"/>
    <property type="project" value="UniProtKB-KW"/>
</dbReference>
<dbReference type="GO" id="GO:0031419">
    <property type="term" value="F:cobalamin binding"/>
    <property type="evidence" value="ECO:0007669"/>
    <property type="project" value="UniProtKB-KW"/>
</dbReference>
<dbReference type="InterPro" id="IPR013509">
    <property type="entry name" value="RNR_lsu_N"/>
</dbReference>
<evidence type="ECO:0000256" key="11">
    <source>
        <dbReference type="ARBA" id="ARBA00023285"/>
    </source>
</evidence>
<reference evidence="18 19" key="1">
    <citation type="journal article" date="2016" name="Nat. Commun.">
        <title>Thousands of microbial genomes shed light on interconnected biogeochemical processes in an aquifer system.</title>
        <authorList>
            <person name="Anantharaman K."/>
            <person name="Brown C.T."/>
            <person name="Hug L.A."/>
            <person name="Sharon I."/>
            <person name="Castelle C.J."/>
            <person name="Probst A.J."/>
            <person name="Thomas B.C."/>
            <person name="Singh A."/>
            <person name="Wilkins M.J."/>
            <person name="Karaoz U."/>
            <person name="Brodie E.L."/>
            <person name="Williams K.H."/>
            <person name="Hubbard S.S."/>
            <person name="Banfield J.F."/>
        </authorList>
    </citation>
    <scope>NUCLEOTIDE SEQUENCE [LARGE SCALE GENOMIC DNA]</scope>
</reference>
<comment type="caution">
    <text evidence="18">The sequence shown here is derived from an EMBL/GenBank/DDBJ whole genome shotgun (WGS) entry which is preliminary data.</text>
</comment>
<keyword evidence="6 14" id="KW-0237">DNA synthesis</keyword>
<evidence type="ECO:0000256" key="1">
    <source>
        <dbReference type="ARBA" id="ARBA00001922"/>
    </source>
</evidence>
<dbReference type="PANTHER" id="PTHR43371">
    <property type="entry name" value="VITAMIN B12-DEPENDENT RIBONUCLEOTIDE REDUCTASE"/>
    <property type="match status" value="1"/>
</dbReference>
<evidence type="ECO:0000256" key="9">
    <source>
        <dbReference type="ARBA" id="ARBA00023116"/>
    </source>
</evidence>
<dbReference type="GO" id="GO:0004748">
    <property type="term" value="F:ribonucleoside-diphosphate reductase activity, thioredoxin disulfide as acceptor"/>
    <property type="evidence" value="ECO:0007669"/>
    <property type="project" value="UniProtKB-EC"/>
</dbReference>
<dbReference type="STRING" id="1802628.A2890_02400"/>
<evidence type="ECO:0000256" key="2">
    <source>
        <dbReference type="ARBA" id="ARBA00007405"/>
    </source>
</evidence>
<comment type="similarity">
    <text evidence="2 14">Belongs to the ribonucleoside diphosphate reductase class-2 family.</text>
</comment>
<evidence type="ECO:0000259" key="15">
    <source>
        <dbReference type="Pfam" id="PF00317"/>
    </source>
</evidence>
<evidence type="ECO:0000259" key="16">
    <source>
        <dbReference type="Pfam" id="PF02867"/>
    </source>
</evidence>
<dbReference type="InterPro" id="IPR024434">
    <property type="entry name" value="TSCPD_dom"/>
</dbReference>
<dbReference type="EMBL" id="MEVL01000004">
    <property type="protein sequence ID" value="OGC62743.1"/>
    <property type="molecule type" value="Genomic_DNA"/>
</dbReference>
<evidence type="ECO:0000313" key="19">
    <source>
        <dbReference type="Proteomes" id="UP000176967"/>
    </source>
</evidence>
<dbReference type="PRINTS" id="PR01183">
    <property type="entry name" value="RIBORDTASEM1"/>
</dbReference>
<dbReference type="EC" id="1.17.4.1" evidence="3 14"/>
<name>A0A1F4W122_UNCKA</name>
<keyword evidence="11 14" id="KW-0170">Cobalt</keyword>
<evidence type="ECO:0000256" key="6">
    <source>
        <dbReference type="ARBA" id="ARBA00022634"/>
    </source>
</evidence>
<evidence type="ECO:0000256" key="10">
    <source>
        <dbReference type="ARBA" id="ARBA00023157"/>
    </source>
</evidence>
<dbReference type="PANTHER" id="PTHR43371:SF1">
    <property type="entry name" value="RIBONUCLEOSIDE-DIPHOSPHATE REDUCTASE"/>
    <property type="match status" value="1"/>
</dbReference>
<dbReference type="InterPro" id="IPR008926">
    <property type="entry name" value="RNR_R1-su_N"/>
</dbReference>
<keyword evidence="9" id="KW-0215">Deoxyribonucleotide synthesis</keyword>
<evidence type="ECO:0000256" key="12">
    <source>
        <dbReference type="ARBA" id="ARBA00025437"/>
    </source>
</evidence>
<protein>
    <recommendedName>
        <fullName evidence="4 14">Vitamin B12-dependent ribonucleotide reductase</fullName>
        <ecNumber evidence="3 14">1.17.4.1</ecNumber>
    </recommendedName>
</protein>
<dbReference type="Gene3D" id="3.20.70.20">
    <property type="match status" value="1"/>
</dbReference>
<comment type="cofactor">
    <cofactor evidence="1 14">
        <name>adenosylcob(III)alamin</name>
        <dbReference type="ChEBI" id="CHEBI:18408"/>
    </cofactor>
</comment>
<comment type="catalytic activity">
    <reaction evidence="13 14">
        <text>a 2'-deoxyribonucleoside 5'-diphosphate + [thioredoxin]-disulfide + H2O = a ribonucleoside 5'-diphosphate + [thioredoxin]-dithiol</text>
        <dbReference type="Rhea" id="RHEA:23252"/>
        <dbReference type="Rhea" id="RHEA-COMP:10698"/>
        <dbReference type="Rhea" id="RHEA-COMP:10700"/>
        <dbReference type="ChEBI" id="CHEBI:15377"/>
        <dbReference type="ChEBI" id="CHEBI:29950"/>
        <dbReference type="ChEBI" id="CHEBI:50058"/>
        <dbReference type="ChEBI" id="CHEBI:57930"/>
        <dbReference type="ChEBI" id="CHEBI:73316"/>
        <dbReference type="EC" id="1.17.4.1"/>
    </reaction>
</comment>
<evidence type="ECO:0000256" key="8">
    <source>
        <dbReference type="ARBA" id="ARBA00023002"/>
    </source>
</evidence>
<dbReference type="AlphaFoldDB" id="A0A1F4W122"/>
<dbReference type="Pfam" id="PF12637">
    <property type="entry name" value="TSCPD"/>
    <property type="match status" value="1"/>
</dbReference>
<dbReference type="SUPFAM" id="SSF51998">
    <property type="entry name" value="PFL-like glycyl radical enzymes"/>
    <property type="match status" value="1"/>
</dbReference>
<evidence type="ECO:0000256" key="3">
    <source>
        <dbReference type="ARBA" id="ARBA00012274"/>
    </source>
</evidence>
<evidence type="ECO:0000313" key="18">
    <source>
        <dbReference type="EMBL" id="OGC62743.1"/>
    </source>
</evidence>
<dbReference type="InterPro" id="IPR050862">
    <property type="entry name" value="RdRp_reductase_class-2"/>
</dbReference>
<dbReference type="GO" id="GO:0071897">
    <property type="term" value="P:DNA biosynthetic process"/>
    <property type="evidence" value="ECO:0007669"/>
    <property type="project" value="UniProtKB-KW"/>
</dbReference>
<evidence type="ECO:0000256" key="5">
    <source>
        <dbReference type="ARBA" id="ARBA00022628"/>
    </source>
</evidence>
<comment type="function">
    <text evidence="12 14">Catalyzes the reduction of ribonucleotides to deoxyribonucleotides. May function to provide a pool of deoxyribonucleotide precursors for DNA repair during oxygen limitation and/or for immediate growth after restoration of oxygen.</text>
</comment>
<dbReference type="InterPro" id="IPR013344">
    <property type="entry name" value="RNR_NrdJ/NrdZ"/>
</dbReference>
<dbReference type="Pfam" id="PF02867">
    <property type="entry name" value="Ribonuc_red_lgC"/>
    <property type="match status" value="1"/>
</dbReference>
<sequence>MSENAAEVFVRRYVRKGEDGNPIETPRQTFERVSAGVAVPEKKFGKDPKKVSKTFFNLLSEFLFVPNSPTWTGAGTPLGQLAACFVLPIKDDLGRDPEGIFSTLRAAALIQQTGGGNGFSFSELRPRGDFVKRSGGRSTGPVGFLEAYDSSFGVIAQGGVRRGANMAVLNVSHPDVRLFIHCKEKEGEISNFNISVGATDEFMQAVEAGEKFKLINPHGEKVWQEVDAQDLFNEIITSAHHNGEPGILFLDTANRDNPVPQLYELEATNPCGEQYLGPYENCCLGSINLAKHITPRGKIDWEKMAETIRLSTVFLDDVVEANAYVSEIPQLREAAMAVRRIGLGIMGLADAMYALGVSYGGEDGLELAAQIMEFIRYHSMLASIDLARERRPFLKIKGSIYDPKKLVWQPPTPLYPYERDFGRPKIDWQTVVAGIKKYGIRNGAQTTVAPTGTISTVAGAEGYGCEPVFALSYVRKLFQAAGEDQGKRELSYTSPMFDRALEKSGLDHSQRDNVYEEVRRKGTVQSIKQVPDEIRRVFVVSQDIAPEQHIKMQAVLQRFVDNSISKTCNFPANATVDDVRKAYLEAWKLGCKGLTVYVTGTRKEVVLETEETKQKREGELAVKPRPTRTVGSTYRVDTPVGSAFVTVNENGDSNPLEVFINVGKAGSDIAADAEAIGRLSSLVLRVDPTMKPKERMAAIIDQLEGIGGSRAVGFGSQKVRSLADGIAKILKEYLGWKKEQAKIEEIQPQLPVGKLQKVGDICPTCGQATLVNEEGCRKCYSCGYSEC</sequence>
<keyword evidence="10" id="KW-1015">Disulfide bond</keyword>
<organism evidence="18 19">
    <name type="scientific">candidate division WWE3 bacterium RIFCSPLOWO2_01_FULL_53_14</name>
    <dbReference type="NCBI Taxonomy" id="1802628"/>
    <lineage>
        <taxon>Bacteria</taxon>
        <taxon>Katanobacteria</taxon>
    </lineage>
</organism>
<accession>A0A1F4W122</accession>
<dbReference type="SUPFAM" id="SSF48168">
    <property type="entry name" value="R1 subunit of ribonucleotide reductase, N-terminal domain"/>
    <property type="match status" value="1"/>
</dbReference>
<evidence type="ECO:0000256" key="13">
    <source>
        <dbReference type="ARBA" id="ARBA00047754"/>
    </source>
</evidence>
<feature type="domain" description="Ribonucleotide reductase large subunit C-terminal" evidence="16">
    <location>
        <begin position="82"/>
        <end position="597"/>
    </location>
</feature>
<gene>
    <name evidence="18" type="ORF">A2890_02400</name>
</gene>
<evidence type="ECO:0000256" key="7">
    <source>
        <dbReference type="ARBA" id="ARBA00022741"/>
    </source>
</evidence>
<dbReference type="GO" id="GO:0005524">
    <property type="term" value="F:ATP binding"/>
    <property type="evidence" value="ECO:0007669"/>
    <property type="project" value="InterPro"/>
</dbReference>
<keyword evidence="5 14" id="KW-0846">Cobalamin</keyword>
<dbReference type="NCBIfam" id="TIGR02504">
    <property type="entry name" value="NrdJ_Z"/>
    <property type="match status" value="1"/>
</dbReference>
<feature type="domain" description="Ribonucleotide reductase large subunit N-terminal" evidence="15">
    <location>
        <begin position="2"/>
        <end position="79"/>
    </location>
</feature>
<dbReference type="Proteomes" id="UP000176967">
    <property type="component" value="Unassembled WGS sequence"/>
</dbReference>
<keyword evidence="7 14" id="KW-0547">Nucleotide-binding</keyword>
<proteinExistence type="inferred from homology"/>
<evidence type="ECO:0000259" key="17">
    <source>
        <dbReference type="Pfam" id="PF12637"/>
    </source>
</evidence>
<feature type="domain" description="TSCPD" evidence="17">
    <location>
        <begin position="623"/>
        <end position="734"/>
    </location>
</feature>
<dbReference type="Pfam" id="PF00317">
    <property type="entry name" value="Ribonuc_red_lgN"/>
    <property type="match status" value="1"/>
</dbReference>
<evidence type="ECO:0000256" key="14">
    <source>
        <dbReference type="RuleBase" id="RU364064"/>
    </source>
</evidence>
<dbReference type="UniPathway" id="UPA00326"/>
<keyword evidence="8 14" id="KW-0560">Oxidoreductase</keyword>
<evidence type="ECO:0000256" key="4">
    <source>
        <dbReference type="ARBA" id="ARBA00014409"/>
    </source>
</evidence>
<dbReference type="CDD" id="cd02888">
    <property type="entry name" value="RNR_II_dimer"/>
    <property type="match status" value="1"/>
</dbReference>